<reference evidence="2" key="1">
    <citation type="journal article" date="2024" name="Front. Bioeng. Biotechnol.">
        <title>Genome-scale model development and genomic sequencing of the oleaginous clade Lipomyces.</title>
        <authorList>
            <person name="Czajka J.J."/>
            <person name="Han Y."/>
            <person name="Kim J."/>
            <person name="Mondo S.J."/>
            <person name="Hofstad B.A."/>
            <person name="Robles A."/>
            <person name="Haridas S."/>
            <person name="Riley R."/>
            <person name="LaButti K."/>
            <person name="Pangilinan J."/>
            <person name="Andreopoulos W."/>
            <person name="Lipzen A."/>
            <person name="Yan J."/>
            <person name="Wang M."/>
            <person name="Ng V."/>
            <person name="Grigoriev I.V."/>
            <person name="Spatafora J.W."/>
            <person name="Magnuson J.K."/>
            <person name="Baker S.E."/>
            <person name="Pomraning K.R."/>
        </authorList>
    </citation>
    <scope>NUCLEOTIDE SEQUENCE [LARGE SCALE GENOMIC DNA]</scope>
    <source>
        <strain evidence="2">CBS 7786</strain>
    </source>
</reference>
<organism evidence="1 2">
    <name type="scientific">Lipomyces kononenkoae</name>
    <name type="common">Yeast</name>
    <dbReference type="NCBI Taxonomy" id="34357"/>
    <lineage>
        <taxon>Eukaryota</taxon>
        <taxon>Fungi</taxon>
        <taxon>Dikarya</taxon>
        <taxon>Ascomycota</taxon>
        <taxon>Saccharomycotina</taxon>
        <taxon>Lipomycetes</taxon>
        <taxon>Lipomycetales</taxon>
        <taxon>Lipomycetaceae</taxon>
        <taxon>Lipomyces</taxon>
    </lineage>
</organism>
<evidence type="ECO:0000313" key="1">
    <source>
        <dbReference type="EMBL" id="KAK9237150.1"/>
    </source>
</evidence>
<proteinExistence type="predicted"/>
<sequence>MLDFHMVYTCGYWSGSPECGLDDAQQQKLNLVCRNLNLKPGQTVLDILSFAKFAAENAGAKVVGITISKEQAALVRDLCKGLNAEIRFEDYRDTLGEFDHIVSLGMFEHVGPKNYRIYMERISGLLTNGGLFLLHIIGAT</sequence>
<gene>
    <name evidence="1" type="ORF">V1525DRAFT_388778</name>
</gene>
<dbReference type="Proteomes" id="UP001433508">
    <property type="component" value="Unassembled WGS sequence"/>
</dbReference>
<dbReference type="EMBL" id="MU971373">
    <property type="protein sequence ID" value="KAK9237150.1"/>
    <property type="molecule type" value="Genomic_DNA"/>
</dbReference>
<name>A0ACC3T0F9_LIPKO</name>
<keyword evidence="2" id="KW-1185">Reference proteome</keyword>
<comment type="caution">
    <text evidence="1">The sequence shown here is derived from an EMBL/GenBank/DDBJ whole genome shotgun (WGS) entry which is preliminary data.</text>
</comment>
<evidence type="ECO:0000313" key="2">
    <source>
        <dbReference type="Proteomes" id="UP001433508"/>
    </source>
</evidence>
<protein>
    <submittedName>
        <fullName evidence="1">Cyclopropane-fatty-acyl-phospholipid synthase</fullName>
    </submittedName>
</protein>
<accession>A0ACC3T0F9</accession>